<protein>
    <recommendedName>
        <fullName evidence="2">HNH nuclease domain-containing protein</fullName>
    </recommendedName>
</protein>
<evidence type="ECO:0000313" key="4">
    <source>
        <dbReference type="Proteomes" id="UP000566324"/>
    </source>
</evidence>
<dbReference type="EMBL" id="JACHNZ010000002">
    <property type="protein sequence ID" value="MBB4630771.1"/>
    <property type="molecule type" value="Genomic_DNA"/>
</dbReference>
<name>A0A7W7F4Z2_9SPHN</name>
<evidence type="ECO:0000313" key="3">
    <source>
        <dbReference type="EMBL" id="MBB4630771.1"/>
    </source>
</evidence>
<keyword evidence="4" id="KW-1185">Reference proteome</keyword>
<comment type="caution">
    <text evidence="3">The sequence shown here is derived from an EMBL/GenBank/DDBJ whole genome shotgun (WGS) entry which is preliminary data.</text>
</comment>
<feature type="domain" description="HNH nuclease" evidence="2">
    <location>
        <begin position="152"/>
        <end position="205"/>
    </location>
</feature>
<dbReference type="Pfam" id="PF13391">
    <property type="entry name" value="HNH_2"/>
    <property type="match status" value="1"/>
</dbReference>
<evidence type="ECO:0000256" key="1">
    <source>
        <dbReference type="SAM" id="MobiDB-lite"/>
    </source>
</evidence>
<dbReference type="InterPro" id="IPR003615">
    <property type="entry name" value="HNH_nuc"/>
</dbReference>
<proteinExistence type="predicted"/>
<evidence type="ECO:0000259" key="2">
    <source>
        <dbReference type="Pfam" id="PF13391"/>
    </source>
</evidence>
<sequence length="261" mass="28707">MVEAPQSFIVREECEKAASQNGFRRVLGEEAGWAAFGSTTAQGTIHLAAAGVQGPWFLALDHTGVIAELDLLPADVPGPGRVRHVFDSLGALYSVLHRVYELAISLPDAPLREFEARVAGLPRATEVERLVIQRIGQDIFRTRLMDYWQGRCPLTGISDVALLRASHIIPWAECESDAERLDVHNGLLLSALWDAAFDRAVVTFDDEGTPELSPCLSEQARAELRWSSPISLTDEHRRRLARHRERARGASAGRESPSGAL</sequence>
<feature type="compositionally biased region" description="Low complexity" evidence="1">
    <location>
        <begin position="249"/>
        <end position="261"/>
    </location>
</feature>
<dbReference type="RefSeq" id="WP_184064232.1">
    <property type="nucleotide sequence ID" value="NZ_JACHNZ010000002.1"/>
</dbReference>
<organism evidence="3 4">
    <name type="scientific">Sphingosinicella soli</name>
    <dbReference type="NCBI Taxonomy" id="333708"/>
    <lineage>
        <taxon>Bacteria</taxon>
        <taxon>Pseudomonadati</taxon>
        <taxon>Pseudomonadota</taxon>
        <taxon>Alphaproteobacteria</taxon>
        <taxon>Sphingomonadales</taxon>
        <taxon>Sphingosinicellaceae</taxon>
        <taxon>Sphingosinicella</taxon>
    </lineage>
</organism>
<feature type="region of interest" description="Disordered" evidence="1">
    <location>
        <begin position="235"/>
        <end position="261"/>
    </location>
</feature>
<gene>
    <name evidence="3" type="ORF">GGQ98_000374</name>
</gene>
<reference evidence="3 4" key="1">
    <citation type="submission" date="2020-08" db="EMBL/GenBank/DDBJ databases">
        <title>Genomic Encyclopedia of Type Strains, Phase IV (KMG-IV): sequencing the most valuable type-strain genomes for metagenomic binning, comparative biology and taxonomic classification.</title>
        <authorList>
            <person name="Goeker M."/>
        </authorList>
    </citation>
    <scope>NUCLEOTIDE SEQUENCE [LARGE SCALE GENOMIC DNA]</scope>
    <source>
        <strain evidence="3 4">DSM 17328</strain>
    </source>
</reference>
<dbReference type="AlphaFoldDB" id="A0A7W7F4Z2"/>
<accession>A0A7W7F4Z2</accession>
<dbReference type="Proteomes" id="UP000566324">
    <property type="component" value="Unassembled WGS sequence"/>
</dbReference>